<dbReference type="AlphaFoldDB" id="A0A0S4QHW1"/>
<dbReference type="PANTHER" id="PTHR30543:SF21">
    <property type="entry name" value="NAD(P)H-DEPENDENT FMN REDUCTASE LOT6"/>
    <property type="match status" value="1"/>
</dbReference>
<evidence type="ECO:0000313" key="2">
    <source>
        <dbReference type="EMBL" id="CUU55157.1"/>
    </source>
</evidence>
<accession>A0A0S4QHW1</accession>
<evidence type="ECO:0000313" key="3">
    <source>
        <dbReference type="Proteomes" id="UP000198802"/>
    </source>
</evidence>
<reference evidence="3" key="1">
    <citation type="submission" date="2015-11" db="EMBL/GenBank/DDBJ databases">
        <authorList>
            <person name="Varghese N."/>
        </authorList>
    </citation>
    <scope>NUCLEOTIDE SEQUENCE [LARGE SCALE GENOMIC DNA]</scope>
    <source>
        <strain evidence="3">DSM 45899</strain>
    </source>
</reference>
<protein>
    <submittedName>
        <fullName evidence="2">NAD(P)H-dependent FMN reductase</fullName>
    </submittedName>
</protein>
<proteinExistence type="predicted"/>
<dbReference type="SUPFAM" id="SSF52218">
    <property type="entry name" value="Flavoproteins"/>
    <property type="match status" value="1"/>
</dbReference>
<dbReference type="Pfam" id="PF03358">
    <property type="entry name" value="FMN_red"/>
    <property type="match status" value="1"/>
</dbReference>
<keyword evidence="3" id="KW-1185">Reference proteome</keyword>
<feature type="domain" description="NADPH-dependent FMN reductase-like" evidence="1">
    <location>
        <begin position="8"/>
        <end position="148"/>
    </location>
</feature>
<gene>
    <name evidence="2" type="ORF">Ga0074812_104238</name>
</gene>
<dbReference type="InterPro" id="IPR005025">
    <property type="entry name" value="FMN_Rdtase-like_dom"/>
</dbReference>
<dbReference type="GO" id="GO:0005829">
    <property type="term" value="C:cytosol"/>
    <property type="evidence" value="ECO:0007669"/>
    <property type="project" value="TreeGrafter"/>
</dbReference>
<dbReference type="RefSeq" id="WP_091273337.1">
    <property type="nucleotide sequence ID" value="NZ_FAOZ01000004.1"/>
</dbReference>
<dbReference type="EMBL" id="FAOZ01000004">
    <property type="protein sequence ID" value="CUU55157.1"/>
    <property type="molecule type" value="Genomic_DNA"/>
</dbReference>
<name>A0A0S4QHW1_9ACTN</name>
<dbReference type="GO" id="GO:0016491">
    <property type="term" value="F:oxidoreductase activity"/>
    <property type="evidence" value="ECO:0007669"/>
    <property type="project" value="InterPro"/>
</dbReference>
<sequence>MSRPLLQIIIASTRPTRAGAAVGAWIADAARAQGGFDVEVVDLVDVDLPIFNEPNHPMTGNYVHEHTKRWSATISRAQAFVIVTPEYNHSFPGSLKNALDYLSREWRYKAVGLVSYGGVSAGLRAVTQLKPVLAALRMVPVTDAVSVPFLGQRLDESGAFRSDELIDASAKRMLDELVTVGTALIPLQSPAGD</sequence>
<dbReference type="InterPro" id="IPR029039">
    <property type="entry name" value="Flavoprotein-like_sf"/>
</dbReference>
<organism evidence="2 3">
    <name type="scientific">Parafrankia irregularis</name>
    <dbReference type="NCBI Taxonomy" id="795642"/>
    <lineage>
        <taxon>Bacteria</taxon>
        <taxon>Bacillati</taxon>
        <taxon>Actinomycetota</taxon>
        <taxon>Actinomycetes</taxon>
        <taxon>Frankiales</taxon>
        <taxon>Frankiaceae</taxon>
        <taxon>Parafrankia</taxon>
    </lineage>
</organism>
<dbReference type="GO" id="GO:0010181">
    <property type="term" value="F:FMN binding"/>
    <property type="evidence" value="ECO:0007669"/>
    <property type="project" value="TreeGrafter"/>
</dbReference>
<dbReference type="PANTHER" id="PTHR30543">
    <property type="entry name" value="CHROMATE REDUCTASE"/>
    <property type="match status" value="1"/>
</dbReference>
<dbReference type="Proteomes" id="UP000198802">
    <property type="component" value="Unassembled WGS sequence"/>
</dbReference>
<dbReference type="InterPro" id="IPR050712">
    <property type="entry name" value="NAD(P)H-dep_reductase"/>
</dbReference>
<evidence type="ECO:0000259" key="1">
    <source>
        <dbReference type="Pfam" id="PF03358"/>
    </source>
</evidence>
<dbReference type="Gene3D" id="3.40.50.360">
    <property type="match status" value="1"/>
</dbReference>